<comment type="caution">
    <text evidence="1">The sequence shown here is derived from an EMBL/GenBank/DDBJ whole genome shotgun (WGS) entry which is preliminary data.</text>
</comment>
<evidence type="ECO:0000313" key="1">
    <source>
        <dbReference type="EMBL" id="GAA5482585.1"/>
    </source>
</evidence>
<reference evidence="1 2" key="1">
    <citation type="submission" date="2024-02" db="EMBL/GenBank/DDBJ databases">
        <title>Haloferula sargassicola NBRC 104335.</title>
        <authorList>
            <person name="Ichikawa N."/>
            <person name="Katano-Makiyama Y."/>
            <person name="Hidaka K."/>
        </authorList>
    </citation>
    <scope>NUCLEOTIDE SEQUENCE [LARGE SCALE GENOMIC DNA]</scope>
    <source>
        <strain evidence="1 2">NBRC 104335</strain>
    </source>
</reference>
<dbReference type="Proteomes" id="UP001476282">
    <property type="component" value="Unassembled WGS sequence"/>
</dbReference>
<evidence type="ECO:0000313" key="2">
    <source>
        <dbReference type="Proteomes" id="UP001476282"/>
    </source>
</evidence>
<name>A0ABP9UM21_9BACT</name>
<dbReference type="EMBL" id="BAABRI010000009">
    <property type="protein sequence ID" value="GAA5482585.1"/>
    <property type="molecule type" value="Genomic_DNA"/>
</dbReference>
<proteinExistence type="predicted"/>
<accession>A0ABP9UM21</accession>
<keyword evidence="2" id="KW-1185">Reference proteome</keyword>
<sequence>MTQPSPEHSSKMLPTWPAAPPAFLTNSTAGSTHTTFGEEMKSLSDSIDSLYAAFRDVPKPHKIGGCPCCIDDKNICTLLSKPLRAITGGELASYSSSAFLTVGEVADYMYFLPRILEVGCTEDGWWPDIEITGRAIAETQPTAWPESRRRALQDVFQAALQEAIDDEEGWTIDELICAIAKTGIPIEPFLTQIEHSPKAALAYYEHNSEGLMKQKLGNAFWNRGDSGYAQILAWFQSPGISKIVMDGYGLHRTNSDQGGAGQPATRSESQ</sequence>
<organism evidence="1 2">
    <name type="scientific">Haloferula sargassicola</name>
    <dbReference type="NCBI Taxonomy" id="490096"/>
    <lineage>
        <taxon>Bacteria</taxon>
        <taxon>Pseudomonadati</taxon>
        <taxon>Verrucomicrobiota</taxon>
        <taxon>Verrucomicrobiia</taxon>
        <taxon>Verrucomicrobiales</taxon>
        <taxon>Verrucomicrobiaceae</taxon>
        <taxon>Haloferula</taxon>
    </lineage>
</organism>
<gene>
    <name evidence="1" type="ORF">Hsar01_01808</name>
</gene>
<protein>
    <submittedName>
        <fullName evidence="1">Uncharacterized protein</fullName>
    </submittedName>
</protein>